<dbReference type="Pfam" id="PF04827">
    <property type="entry name" value="Plant_tran"/>
    <property type="match status" value="1"/>
</dbReference>
<protein>
    <submittedName>
        <fullName evidence="2">Uncharacterized protein</fullName>
    </submittedName>
</protein>
<organism evidence="2 3">
    <name type="scientific">Lolium multiflorum</name>
    <name type="common">Italian ryegrass</name>
    <name type="synonym">Lolium perenne subsp. multiflorum</name>
    <dbReference type="NCBI Taxonomy" id="4521"/>
    <lineage>
        <taxon>Eukaryota</taxon>
        <taxon>Viridiplantae</taxon>
        <taxon>Streptophyta</taxon>
        <taxon>Embryophyta</taxon>
        <taxon>Tracheophyta</taxon>
        <taxon>Spermatophyta</taxon>
        <taxon>Magnoliopsida</taxon>
        <taxon>Liliopsida</taxon>
        <taxon>Poales</taxon>
        <taxon>Poaceae</taxon>
        <taxon>BOP clade</taxon>
        <taxon>Pooideae</taxon>
        <taxon>Poodae</taxon>
        <taxon>Poeae</taxon>
        <taxon>Poeae Chloroplast Group 2 (Poeae type)</taxon>
        <taxon>Loliodinae</taxon>
        <taxon>Loliinae</taxon>
        <taxon>Lolium</taxon>
    </lineage>
</organism>
<evidence type="ECO:0000313" key="2">
    <source>
        <dbReference type="EMBL" id="KAK1612945.1"/>
    </source>
</evidence>
<proteinExistence type="predicted"/>
<evidence type="ECO:0000313" key="3">
    <source>
        <dbReference type="Proteomes" id="UP001231189"/>
    </source>
</evidence>
<dbReference type="AlphaFoldDB" id="A0AAD8R186"/>
<sequence>MVGEFSFGATVRGFAGASLASPEPSTSSSSSFTATDLAGVNLCVAGDKTTWDAEVGANSAEIGEPPSWQKRLAEVVVALRAACRRRTRMEGPPFGQEIRRQRRRGSPPVEGLSFSHRIRRQRRREEPPRRSRRASLLRIRRPCRGSKQELFSLATTTRKKKKQLAAASAATRSAKASLIYGDPHLPPPPRLRPPELHAVKEEDASVPDLAAQIHHLPPGINAKRHNGTKTKANTSNIQAGAISSPSPAGYSGGEEEKPRGEEGPPLFRAWNDSWCWWTTRGIYKGHTGECSVILEAVAYHELWIWHAFFGLAGTNNDINVLLRSPVFARLAKGQAPAVNFEVNGHAYNKGYYLADGIYPTYATFMKIIPSPSNEMEAYFATCQEAAHKDVERAFAVLQQRFAIVRYLALTWSETQMWEVMNACVIMHNMIIENECDAPVQDDLHLIIKGH</sequence>
<comment type="caution">
    <text evidence="2">The sequence shown here is derived from an EMBL/GenBank/DDBJ whole genome shotgun (WGS) entry which is preliminary data.</text>
</comment>
<dbReference type="PANTHER" id="PTHR47150:SF4">
    <property type="entry name" value="HARBINGER TRANSPOSASE-DERIVED PROTEIN-RELATED"/>
    <property type="match status" value="1"/>
</dbReference>
<gene>
    <name evidence="2" type="ORF">QYE76_036618</name>
</gene>
<feature type="compositionally biased region" description="Polar residues" evidence="1">
    <location>
        <begin position="236"/>
        <end position="246"/>
    </location>
</feature>
<evidence type="ECO:0000256" key="1">
    <source>
        <dbReference type="SAM" id="MobiDB-lite"/>
    </source>
</evidence>
<feature type="region of interest" description="Disordered" evidence="1">
    <location>
        <begin position="88"/>
        <end position="133"/>
    </location>
</feature>
<dbReference type="Proteomes" id="UP001231189">
    <property type="component" value="Unassembled WGS sequence"/>
</dbReference>
<feature type="region of interest" description="Disordered" evidence="1">
    <location>
        <begin position="236"/>
        <end position="263"/>
    </location>
</feature>
<dbReference type="EMBL" id="JAUUTY010000007">
    <property type="protein sequence ID" value="KAK1612945.1"/>
    <property type="molecule type" value="Genomic_DNA"/>
</dbReference>
<accession>A0AAD8R186</accession>
<name>A0AAD8R186_LOLMU</name>
<dbReference type="InterPro" id="IPR006912">
    <property type="entry name" value="Harbinger_derived_prot"/>
</dbReference>
<dbReference type="PANTHER" id="PTHR47150">
    <property type="entry name" value="OS12G0169200 PROTEIN"/>
    <property type="match status" value="1"/>
</dbReference>
<keyword evidence="3" id="KW-1185">Reference proteome</keyword>
<reference evidence="2" key="1">
    <citation type="submission" date="2023-07" db="EMBL/GenBank/DDBJ databases">
        <title>A chromosome-level genome assembly of Lolium multiflorum.</title>
        <authorList>
            <person name="Chen Y."/>
            <person name="Copetti D."/>
            <person name="Kolliker R."/>
            <person name="Studer B."/>
        </authorList>
    </citation>
    <scope>NUCLEOTIDE SEQUENCE</scope>
    <source>
        <strain evidence="2">02402/16</strain>
        <tissue evidence="2">Leaf</tissue>
    </source>
</reference>